<dbReference type="InterPro" id="IPR053139">
    <property type="entry name" value="Surface_bspA-like"/>
</dbReference>
<keyword evidence="2" id="KW-1185">Reference proteome</keyword>
<protein>
    <recommendedName>
        <fullName evidence="3">Surface antigen BspA-like</fullName>
    </recommendedName>
</protein>
<comment type="caution">
    <text evidence="1">The sequence shown here is derived from an EMBL/GenBank/DDBJ whole genome shotgun (WGS) entry which is preliminary data.</text>
</comment>
<dbReference type="SUPFAM" id="SSF52058">
    <property type="entry name" value="L domain-like"/>
    <property type="match status" value="1"/>
</dbReference>
<dbReference type="PANTHER" id="PTHR45661">
    <property type="entry name" value="SURFACE ANTIGEN"/>
    <property type="match status" value="1"/>
</dbReference>
<accession>A0ABR2K997</accession>
<gene>
    <name evidence="1" type="ORF">M9Y10_038488</name>
</gene>
<dbReference type="PANTHER" id="PTHR45661:SF3">
    <property type="entry name" value="IG-LIKE DOMAIN-CONTAINING PROTEIN"/>
    <property type="match status" value="1"/>
</dbReference>
<dbReference type="Pfam" id="PF13306">
    <property type="entry name" value="LRR_5"/>
    <property type="match status" value="1"/>
</dbReference>
<dbReference type="EMBL" id="JAPFFF010000006">
    <property type="protein sequence ID" value="KAK8887443.1"/>
    <property type="molecule type" value="Genomic_DNA"/>
</dbReference>
<evidence type="ECO:0000313" key="2">
    <source>
        <dbReference type="Proteomes" id="UP001470230"/>
    </source>
</evidence>
<sequence length="164" mass="18603">MQGDVTSIESSAFSYCTNLESITIPSSVETIDEFAFRECLNIKTIKIPSKVTIIEDSLFYSCINLESIEIDGNLVSIKQKAFEGCTNLSLFYFDGTTDPTFVDNSFLNTQISNVYVSSSYGYETFCGFPVIAEHFYQCGPSLEYTIRENKACNQRRRPNEQFFL</sequence>
<dbReference type="Gene3D" id="3.80.10.10">
    <property type="entry name" value="Ribonuclease Inhibitor"/>
    <property type="match status" value="1"/>
</dbReference>
<dbReference type="Proteomes" id="UP001470230">
    <property type="component" value="Unassembled WGS sequence"/>
</dbReference>
<name>A0ABR2K997_9EUKA</name>
<reference evidence="1 2" key="1">
    <citation type="submission" date="2024-04" db="EMBL/GenBank/DDBJ databases">
        <title>Tritrichomonas musculus Genome.</title>
        <authorList>
            <person name="Alves-Ferreira E."/>
            <person name="Grigg M."/>
            <person name="Lorenzi H."/>
            <person name="Galac M."/>
        </authorList>
    </citation>
    <scope>NUCLEOTIDE SEQUENCE [LARGE SCALE GENOMIC DNA]</scope>
    <source>
        <strain evidence="1 2">EAF2021</strain>
    </source>
</reference>
<organism evidence="1 2">
    <name type="scientific">Tritrichomonas musculus</name>
    <dbReference type="NCBI Taxonomy" id="1915356"/>
    <lineage>
        <taxon>Eukaryota</taxon>
        <taxon>Metamonada</taxon>
        <taxon>Parabasalia</taxon>
        <taxon>Tritrichomonadida</taxon>
        <taxon>Tritrichomonadidae</taxon>
        <taxon>Tritrichomonas</taxon>
    </lineage>
</organism>
<evidence type="ECO:0000313" key="1">
    <source>
        <dbReference type="EMBL" id="KAK8887443.1"/>
    </source>
</evidence>
<dbReference type="InterPro" id="IPR026906">
    <property type="entry name" value="LRR_5"/>
</dbReference>
<dbReference type="InterPro" id="IPR032675">
    <property type="entry name" value="LRR_dom_sf"/>
</dbReference>
<evidence type="ECO:0008006" key="3">
    <source>
        <dbReference type="Google" id="ProtNLM"/>
    </source>
</evidence>
<proteinExistence type="predicted"/>